<reference evidence="2 3" key="1">
    <citation type="submission" date="2020-09" db="EMBL/GenBank/DDBJ databases">
        <title>De no assembly of potato wild relative species, Solanum commersonii.</title>
        <authorList>
            <person name="Cho K."/>
        </authorList>
    </citation>
    <scope>NUCLEOTIDE SEQUENCE [LARGE SCALE GENOMIC DNA]</scope>
    <source>
        <strain evidence="2">LZ3.2</strain>
        <tissue evidence="2">Leaf</tissue>
    </source>
</reference>
<evidence type="ECO:0000313" key="3">
    <source>
        <dbReference type="Proteomes" id="UP000824120"/>
    </source>
</evidence>
<evidence type="ECO:0000313" key="2">
    <source>
        <dbReference type="EMBL" id="KAG5631473.1"/>
    </source>
</evidence>
<sequence length="363" mass="42185">MLNDEFDVVDMNSHDVEIGKDEVLDFESNNPQTPIVGSNIPCSSQSSRVNNIRDDETGFYKGMTFKIKEELANSLKIACLKKDFRLKKVVSHFYKEAKAYDRCEFNDHFNQIRDLVPKAAKTLERIGFHTWSRAFCPRNRYNIMTSNIAESVNSMFDVEREFPICALFDEINRRFALLFHQRRMELVNSANRFVLSIEKDISKEKYLLHKLIQANLEEGDIRDAVKLKITRIKKNYIESLPRELLIDIVEMTVSYSLKDLMRVKLRVLNQVANEPSVYQKKCVEHRGIYKPYTEKALIFFNCNDPTALGMINQAADIGHIGASYVLAIISIFNGGESMRESLMFIANMKRTEPLKFRRCRHQL</sequence>
<accession>A0A9J6B442</accession>
<dbReference type="Proteomes" id="UP000824120">
    <property type="component" value="Chromosome 1"/>
</dbReference>
<dbReference type="Pfam" id="PF23310">
    <property type="entry name" value="TPR_27"/>
    <property type="match status" value="1"/>
</dbReference>
<comment type="caution">
    <text evidence="2">The sequence shown here is derived from an EMBL/GenBank/DDBJ whole genome shotgun (WGS) entry which is preliminary data.</text>
</comment>
<proteinExistence type="predicted"/>
<organism evidence="2 3">
    <name type="scientific">Solanum commersonii</name>
    <name type="common">Commerson's wild potato</name>
    <name type="synonym">Commerson's nightshade</name>
    <dbReference type="NCBI Taxonomy" id="4109"/>
    <lineage>
        <taxon>Eukaryota</taxon>
        <taxon>Viridiplantae</taxon>
        <taxon>Streptophyta</taxon>
        <taxon>Embryophyta</taxon>
        <taxon>Tracheophyta</taxon>
        <taxon>Spermatophyta</taxon>
        <taxon>Magnoliopsida</taxon>
        <taxon>eudicotyledons</taxon>
        <taxon>Gunneridae</taxon>
        <taxon>Pentapetalae</taxon>
        <taxon>asterids</taxon>
        <taxon>lamiids</taxon>
        <taxon>Solanales</taxon>
        <taxon>Solanaceae</taxon>
        <taxon>Solanoideae</taxon>
        <taxon>Solaneae</taxon>
        <taxon>Solanum</taxon>
    </lineage>
</organism>
<dbReference type="InterPro" id="IPR057136">
    <property type="entry name" value="At2g35280_TPR_dom"/>
</dbReference>
<dbReference type="EMBL" id="JACXVP010000001">
    <property type="protein sequence ID" value="KAG5631473.1"/>
    <property type="molecule type" value="Genomic_DNA"/>
</dbReference>
<feature type="domain" description="At2g35280-like TPR" evidence="1">
    <location>
        <begin position="274"/>
        <end position="362"/>
    </location>
</feature>
<dbReference type="OrthoDB" id="1865546at2759"/>
<evidence type="ECO:0000259" key="1">
    <source>
        <dbReference type="Pfam" id="PF23310"/>
    </source>
</evidence>
<protein>
    <recommendedName>
        <fullName evidence="1">At2g35280-like TPR domain-containing protein</fullName>
    </recommendedName>
</protein>
<gene>
    <name evidence="2" type="ORF">H5410_003190</name>
</gene>
<keyword evidence="3" id="KW-1185">Reference proteome</keyword>
<name>A0A9J6B442_SOLCO</name>
<dbReference type="AlphaFoldDB" id="A0A9J6B442"/>